<evidence type="ECO:0000313" key="2">
    <source>
        <dbReference type="EMBL" id="OMJ73239.1"/>
    </source>
</evidence>
<evidence type="ECO:0000313" key="3">
    <source>
        <dbReference type="Proteomes" id="UP000187209"/>
    </source>
</evidence>
<proteinExistence type="predicted"/>
<sequence length="163" mass="19601">MQDSRNNIMFRKAKTYNGRNETSGELEYAAQQARIEAIRNRRDQIQEHRRVVHHGSTQEKANLKSKVGQDAQFQLYMKDQRIQEEKKKSDIENEAMENHRRMVVEMERQREMEKKQRLREMQEANRLAAVAKKTISLEKKVSDDMKDRETIQDNIYRYQPNVF</sequence>
<dbReference type="EMBL" id="MPUH01000836">
    <property type="protein sequence ID" value="OMJ73239.1"/>
    <property type="molecule type" value="Genomic_DNA"/>
</dbReference>
<reference evidence="2 3" key="1">
    <citation type="submission" date="2016-11" db="EMBL/GenBank/DDBJ databases">
        <title>The macronuclear genome of Stentor coeruleus: a giant cell with tiny introns.</title>
        <authorList>
            <person name="Slabodnick M."/>
            <person name="Ruby J.G."/>
            <person name="Reiff S.B."/>
            <person name="Swart E.C."/>
            <person name="Gosai S."/>
            <person name="Prabakaran S."/>
            <person name="Witkowska E."/>
            <person name="Larue G.E."/>
            <person name="Fisher S."/>
            <person name="Freeman R.M."/>
            <person name="Gunawardena J."/>
            <person name="Chu W."/>
            <person name="Stover N.A."/>
            <person name="Gregory B.D."/>
            <person name="Nowacki M."/>
            <person name="Derisi J."/>
            <person name="Roy S.W."/>
            <person name="Marshall W.F."/>
            <person name="Sood P."/>
        </authorList>
    </citation>
    <scope>NUCLEOTIDE SEQUENCE [LARGE SCALE GENOMIC DNA]</scope>
    <source>
        <strain evidence="2">WM001</strain>
    </source>
</reference>
<dbReference type="AlphaFoldDB" id="A0A1R2B8Z2"/>
<accession>A0A1R2B8Z2</accession>
<name>A0A1R2B8Z2_9CILI</name>
<comment type="caution">
    <text evidence="2">The sequence shown here is derived from an EMBL/GenBank/DDBJ whole genome shotgun (WGS) entry which is preliminary data.</text>
</comment>
<keyword evidence="1" id="KW-0175">Coiled coil</keyword>
<feature type="coiled-coil region" evidence="1">
    <location>
        <begin position="96"/>
        <end position="124"/>
    </location>
</feature>
<organism evidence="2 3">
    <name type="scientific">Stentor coeruleus</name>
    <dbReference type="NCBI Taxonomy" id="5963"/>
    <lineage>
        <taxon>Eukaryota</taxon>
        <taxon>Sar</taxon>
        <taxon>Alveolata</taxon>
        <taxon>Ciliophora</taxon>
        <taxon>Postciliodesmatophora</taxon>
        <taxon>Heterotrichea</taxon>
        <taxon>Heterotrichida</taxon>
        <taxon>Stentoridae</taxon>
        <taxon>Stentor</taxon>
    </lineage>
</organism>
<evidence type="ECO:0000256" key="1">
    <source>
        <dbReference type="SAM" id="Coils"/>
    </source>
</evidence>
<dbReference type="OrthoDB" id="318675at2759"/>
<gene>
    <name evidence="2" type="ORF">SteCoe_28116</name>
</gene>
<protein>
    <submittedName>
        <fullName evidence="2">Uncharacterized protein</fullName>
    </submittedName>
</protein>
<dbReference type="Proteomes" id="UP000187209">
    <property type="component" value="Unassembled WGS sequence"/>
</dbReference>
<keyword evidence="3" id="KW-1185">Reference proteome</keyword>